<dbReference type="Proteomes" id="UP000237347">
    <property type="component" value="Unassembled WGS sequence"/>
</dbReference>
<accession>A0AAW0IP28</accession>
<protein>
    <submittedName>
        <fullName evidence="1">Uncharacterized protein</fullName>
    </submittedName>
</protein>
<gene>
    <name evidence="1" type="ORF">CFP56_000974</name>
</gene>
<dbReference type="InterPro" id="IPR032675">
    <property type="entry name" value="LRR_dom_sf"/>
</dbReference>
<keyword evidence="2" id="KW-1185">Reference proteome</keyword>
<evidence type="ECO:0000313" key="1">
    <source>
        <dbReference type="EMBL" id="KAK7815906.1"/>
    </source>
</evidence>
<proteinExistence type="predicted"/>
<sequence length="100" mass="11169">RVGTIPSSIGRLLNLQTLDLKHTNIISLPTPIHNRKYNSASTSWHFPAVSPKFAESPNSLAWTKFLGLKKGNDLYKALDEGLGELVNLRELELELQLFPS</sequence>
<comment type="caution">
    <text evidence="1">The sequence shown here is derived from an EMBL/GenBank/DDBJ whole genome shotgun (WGS) entry which is preliminary data.</text>
</comment>
<dbReference type="Gene3D" id="3.80.10.10">
    <property type="entry name" value="Ribonuclease Inhibitor"/>
    <property type="match status" value="1"/>
</dbReference>
<dbReference type="EMBL" id="PKMF04000973">
    <property type="protein sequence ID" value="KAK7815906.1"/>
    <property type="molecule type" value="Genomic_DNA"/>
</dbReference>
<dbReference type="SUPFAM" id="SSF52047">
    <property type="entry name" value="RNI-like"/>
    <property type="match status" value="1"/>
</dbReference>
<name>A0AAW0IP28_QUESU</name>
<organism evidence="1 2">
    <name type="scientific">Quercus suber</name>
    <name type="common">Cork oak</name>
    <dbReference type="NCBI Taxonomy" id="58331"/>
    <lineage>
        <taxon>Eukaryota</taxon>
        <taxon>Viridiplantae</taxon>
        <taxon>Streptophyta</taxon>
        <taxon>Embryophyta</taxon>
        <taxon>Tracheophyta</taxon>
        <taxon>Spermatophyta</taxon>
        <taxon>Magnoliopsida</taxon>
        <taxon>eudicotyledons</taxon>
        <taxon>Gunneridae</taxon>
        <taxon>Pentapetalae</taxon>
        <taxon>rosids</taxon>
        <taxon>fabids</taxon>
        <taxon>Fagales</taxon>
        <taxon>Fagaceae</taxon>
        <taxon>Quercus</taxon>
    </lineage>
</organism>
<reference evidence="1 2" key="1">
    <citation type="journal article" date="2018" name="Sci. Data">
        <title>The draft genome sequence of cork oak.</title>
        <authorList>
            <person name="Ramos A.M."/>
            <person name="Usie A."/>
            <person name="Barbosa P."/>
            <person name="Barros P.M."/>
            <person name="Capote T."/>
            <person name="Chaves I."/>
            <person name="Simoes F."/>
            <person name="Abreu I."/>
            <person name="Carrasquinho I."/>
            <person name="Faro C."/>
            <person name="Guimaraes J.B."/>
            <person name="Mendonca D."/>
            <person name="Nobrega F."/>
            <person name="Rodrigues L."/>
            <person name="Saibo N.J.M."/>
            <person name="Varela M.C."/>
            <person name="Egas C."/>
            <person name="Matos J."/>
            <person name="Miguel C.M."/>
            <person name="Oliveira M.M."/>
            <person name="Ricardo C.P."/>
            <person name="Goncalves S."/>
        </authorList>
    </citation>
    <scope>NUCLEOTIDE SEQUENCE [LARGE SCALE GENOMIC DNA]</scope>
    <source>
        <strain evidence="2">cv. HL8</strain>
    </source>
</reference>
<feature type="non-terminal residue" evidence="1">
    <location>
        <position position="1"/>
    </location>
</feature>
<dbReference type="AlphaFoldDB" id="A0AAW0IP28"/>
<evidence type="ECO:0000313" key="2">
    <source>
        <dbReference type="Proteomes" id="UP000237347"/>
    </source>
</evidence>